<comment type="subcellular location">
    <subcellularLocation>
        <location evidence="2">Cell membrane</location>
        <topology evidence="2">Multi-pass membrane protein</topology>
    </subcellularLocation>
</comment>
<dbReference type="PANTHER" id="PTHR45339">
    <property type="entry name" value="HYBRID SIGNAL TRANSDUCTION HISTIDINE KINASE J"/>
    <property type="match status" value="1"/>
</dbReference>
<evidence type="ECO:0000256" key="7">
    <source>
        <dbReference type="ARBA" id="ARBA00022692"/>
    </source>
</evidence>
<dbReference type="InterPro" id="IPR001789">
    <property type="entry name" value="Sig_transdc_resp-reg_receiver"/>
</dbReference>
<evidence type="ECO:0000256" key="14">
    <source>
        <dbReference type="PROSITE-ProRule" id="PRU00169"/>
    </source>
</evidence>
<dbReference type="SMART" id="SM00388">
    <property type="entry name" value="HisKA"/>
    <property type="match status" value="1"/>
</dbReference>
<dbReference type="Gene3D" id="3.40.50.2300">
    <property type="match status" value="2"/>
</dbReference>
<keyword evidence="6" id="KW-0808">Transferase</keyword>
<keyword evidence="5 14" id="KW-0597">Phosphoprotein</keyword>
<evidence type="ECO:0000313" key="17">
    <source>
        <dbReference type="EMBL" id="PZF74639.1"/>
    </source>
</evidence>
<dbReference type="Pfam" id="PF00072">
    <property type="entry name" value="Response_reg"/>
    <property type="match status" value="2"/>
</dbReference>
<dbReference type="EMBL" id="QKTW01000003">
    <property type="protein sequence ID" value="PZF74639.1"/>
    <property type="molecule type" value="Genomic_DNA"/>
</dbReference>
<keyword evidence="4" id="KW-1003">Cell membrane</keyword>
<dbReference type="GO" id="GO:0005524">
    <property type="term" value="F:ATP binding"/>
    <property type="evidence" value="ECO:0007669"/>
    <property type="project" value="UniProtKB-KW"/>
</dbReference>
<dbReference type="GO" id="GO:0005886">
    <property type="term" value="C:plasma membrane"/>
    <property type="evidence" value="ECO:0007669"/>
    <property type="project" value="UniProtKB-SubCell"/>
</dbReference>
<evidence type="ECO:0000256" key="9">
    <source>
        <dbReference type="ARBA" id="ARBA00022777"/>
    </source>
</evidence>
<organism evidence="17 18">
    <name type="scientific">Taibaiella soli</name>
    <dbReference type="NCBI Taxonomy" id="1649169"/>
    <lineage>
        <taxon>Bacteria</taxon>
        <taxon>Pseudomonadati</taxon>
        <taxon>Bacteroidota</taxon>
        <taxon>Chitinophagia</taxon>
        <taxon>Chitinophagales</taxon>
        <taxon>Chitinophagaceae</taxon>
        <taxon>Taibaiella</taxon>
    </lineage>
</organism>
<sequence>MINWQTQTLDFMLRTGKWAMNYSPVKVLEEAILLLKDIAKADLALIFRIDDNYTARSVYANPPRWNDLIVNPQPLRKLFHDSDADVYLLQDQRMLETLFSGSFNHIGSACLLYVNEENLQAVFFLGWEHNISVDEELQSFMTHARNRIAELLWQCELRISLDNTKVHFNAILDTIPQSVIFIDNTGKDGWVNPHAASMIGLDHPGPQKPEILAATMAGWRSKATNIDEINQRAMALFGMGVGVVKDWVWRFDEPQQHILNVSCVPINSAYLKGWLWVFEDITSMYLANEHLTDLNVKLHQETERADKENKAKSEFLANMSHEIRTPMNGVIGMASLLMNTTLDDEQKDFVDTIRLSGDTLLTLINDLLDFSKIESGGLELEQQPFVLRSVIEETFDLLSVAANKKQLDLLYLIEPDVPAEIVGDITRMRQILVNLVSNGIKFTEKGQVYISVQLNKRTPDGRVELEFKVQDSGIGIPADKFDRLFRNFSQVDASTTRRYGGTGLGLAISKRLVELMRGNIWVNSKEGVGTSFHFTVDVLQNNGPSVQVQEPLPLQELSTRKILVLDDNEINLLILKKQFEYWNIAIDTFATVPEAITAMQEKKYDIALIDLLMPVTDGIGTAKEIKANPKIAGVPLILFSSAYGFNHMTADDKAMFTAILDKPIKHSYLLKVMGKALGHTKASELITTSESRELKPMKINILIAEDNVINQKLITKVLQTMGYNADVVANGREAVEALERIPYDLILMDMQMPEMDGIEATREIRRIYDGDYRPLIIAMTASVYEEDKELCYAAGMDDYLLKPFKLDDVSEKFGKWAHLFTSSGSS</sequence>
<keyword evidence="10" id="KW-0067">ATP-binding</keyword>
<dbReference type="PRINTS" id="PR00344">
    <property type="entry name" value="BCTRLSENSOR"/>
</dbReference>
<dbReference type="AlphaFoldDB" id="A0A2W2BEF3"/>
<dbReference type="FunFam" id="1.10.287.130:FF:000003">
    <property type="entry name" value="Histidine kinase"/>
    <property type="match status" value="1"/>
</dbReference>
<evidence type="ECO:0000256" key="6">
    <source>
        <dbReference type="ARBA" id="ARBA00022679"/>
    </source>
</evidence>
<dbReference type="SUPFAM" id="SSF52172">
    <property type="entry name" value="CheY-like"/>
    <property type="match status" value="2"/>
</dbReference>
<evidence type="ECO:0000313" key="18">
    <source>
        <dbReference type="Proteomes" id="UP000248745"/>
    </source>
</evidence>
<evidence type="ECO:0000256" key="12">
    <source>
        <dbReference type="ARBA" id="ARBA00023012"/>
    </source>
</evidence>
<evidence type="ECO:0000256" key="2">
    <source>
        <dbReference type="ARBA" id="ARBA00004651"/>
    </source>
</evidence>
<evidence type="ECO:0000256" key="10">
    <source>
        <dbReference type="ARBA" id="ARBA00022840"/>
    </source>
</evidence>
<proteinExistence type="predicted"/>
<dbReference type="CDD" id="cd17546">
    <property type="entry name" value="REC_hyHK_CKI1_RcsC-like"/>
    <property type="match status" value="1"/>
</dbReference>
<dbReference type="SUPFAM" id="SSF47384">
    <property type="entry name" value="Homodimeric domain of signal transducing histidine kinase"/>
    <property type="match status" value="1"/>
</dbReference>
<evidence type="ECO:0000256" key="1">
    <source>
        <dbReference type="ARBA" id="ARBA00000085"/>
    </source>
</evidence>
<dbReference type="InterPro" id="IPR003594">
    <property type="entry name" value="HATPase_dom"/>
</dbReference>
<feature type="modified residue" description="4-aspartylphosphate" evidence="14">
    <location>
        <position position="610"/>
    </location>
</feature>
<dbReference type="InterPro" id="IPR036890">
    <property type="entry name" value="HATPase_C_sf"/>
</dbReference>
<comment type="catalytic activity">
    <reaction evidence="1">
        <text>ATP + protein L-histidine = ADP + protein N-phospho-L-histidine.</text>
        <dbReference type="EC" id="2.7.13.3"/>
    </reaction>
</comment>
<dbReference type="SMART" id="SM00387">
    <property type="entry name" value="HATPase_c"/>
    <property type="match status" value="1"/>
</dbReference>
<dbReference type="Gene3D" id="1.10.287.130">
    <property type="match status" value="1"/>
</dbReference>
<dbReference type="Proteomes" id="UP000248745">
    <property type="component" value="Unassembled WGS sequence"/>
</dbReference>
<dbReference type="PROSITE" id="PS50109">
    <property type="entry name" value="HIS_KIN"/>
    <property type="match status" value="1"/>
</dbReference>
<reference evidence="17 18" key="1">
    <citation type="submission" date="2018-06" db="EMBL/GenBank/DDBJ databases">
        <title>Mucibacter soli gen. nov., sp. nov., a new member of the family Chitinophagaceae producing mucin.</title>
        <authorList>
            <person name="Kim M.-K."/>
            <person name="Park S."/>
            <person name="Kim T.-S."/>
            <person name="Joung Y."/>
            <person name="Han J.-H."/>
            <person name="Kim S.B."/>
        </authorList>
    </citation>
    <scope>NUCLEOTIDE SEQUENCE [LARGE SCALE GENOMIC DNA]</scope>
    <source>
        <strain evidence="17 18">R1-15</strain>
    </source>
</reference>
<dbReference type="CDD" id="cd00082">
    <property type="entry name" value="HisKA"/>
    <property type="match status" value="1"/>
</dbReference>
<dbReference type="CDD" id="cd00156">
    <property type="entry name" value="REC"/>
    <property type="match status" value="1"/>
</dbReference>
<evidence type="ECO:0000256" key="4">
    <source>
        <dbReference type="ARBA" id="ARBA00022475"/>
    </source>
</evidence>
<name>A0A2W2BEF3_9BACT</name>
<dbReference type="FunFam" id="3.30.565.10:FF:000010">
    <property type="entry name" value="Sensor histidine kinase RcsC"/>
    <property type="match status" value="1"/>
</dbReference>
<evidence type="ECO:0000256" key="11">
    <source>
        <dbReference type="ARBA" id="ARBA00022989"/>
    </source>
</evidence>
<dbReference type="SUPFAM" id="SSF55874">
    <property type="entry name" value="ATPase domain of HSP90 chaperone/DNA topoisomerase II/histidine kinase"/>
    <property type="match status" value="1"/>
</dbReference>
<dbReference type="CDD" id="cd16922">
    <property type="entry name" value="HATPase_EvgS-ArcB-TorS-like"/>
    <property type="match status" value="1"/>
</dbReference>
<dbReference type="EC" id="2.7.13.3" evidence="3"/>
<dbReference type="Pfam" id="PF02518">
    <property type="entry name" value="HATPase_c"/>
    <property type="match status" value="1"/>
</dbReference>
<dbReference type="SMART" id="SM00448">
    <property type="entry name" value="REC"/>
    <property type="match status" value="2"/>
</dbReference>
<dbReference type="PROSITE" id="PS50110">
    <property type="entry name" value="RESPONSE_REGULATORY"/>
    <property type="match status" value="2"/>
</dbReference>
<dbReference type="InterPro" id="IPR005467">
    <property type="entry name" value="His_kinase_dom"/>
</dbReference>
<dbReference type="PANTHER" id="PTHR45339:SF1">
    <property type="entry name" value="HYBRID SIGNAL TRANSDUCTION HISTIDINE KINASE J"/>
    <property type="match status" value="1"/>
</dbReference>
<dbReference type="Pfam" id="PF00512">
    <property type="entry name" value="HisKA"/>
    <property type="match status" value="1"/>
</dbReference>
<keyword evidence="13" id="KW-0472">Membrane</keyword>
<dbReference type="Gene3D" id="3.30.565.10">
    <property type="entry name" value="Histidine kinase-like ATPase, C-terminal domain"/>
    <property type="match status" value="1"/>
</dbReference>
<dbReference type="InterPro" id="IPR003661">
    <property type="entry name" value="HisK_dim/P_dom"/>
</dbReference>
<evidence type="ECO:0000256" key="13">
    <source>
        <dbReference type="ARBA" id="ARBA00023136"/>
    </source>
</evidence>
<feature type="domain" description="Response regulatory" evidence="16">
    <location>
        <begin position="561"/>
        <end position="677"/>
    </location>
</feature>
<gene>
    <name evidence="17" type="ORF">DN068_03415</name>
</gene>
<evidence type="ECO:0000256" key="3">
    <source>
        <dbReference type="ARBA" id="ARBA00012438"/>
    </source>
</evidence>
<keyword evidence="12" id="KW-0902">Two-component regulatory system</keyword>
<dbReference type="InterPro" id="IPR036097">
    <property type="entry name" value="HisK_dim/P_sf"/>
</dbReference>
<evidence type="ECO:0000259" key="16">
    <source>
        <dbReference type="PROSITE" id="PS50110"/>
    </source>
</evidence>
<protein>
    <recommendedName>
        <fullName evidence="3">histidine kinase</fullName>
        <ecNumber evidence="3">2.7.13.3</ecNumber>
    </recommendedName>
</protein>
<evidence type="ECO:0000259" key="15">
    <source>
        <dbReference type="PROSITE" id="PS50109"/>
    </source>
</evidence>
<evidence type="ECO:0000256" key="5">
    <source>
        <dbReference type="ARBA" id="ARBA00022553"/>
    </source>
</evidence>
<keyword evidence="11" id="KW-1133">Transmembrane helix</keyword>
<evidence type="ECO:0000256" key="8">
    <source>
        <dbReference type="ARBA" id="ARBA00022741"/>
    </source>
</evidence>
<dbReference type="Gene3D" id="3.30.450.20">
    <property type="entry name" value="PAS domain"/>
    <property type="match status" value="1"/>
</dbReference>
<dbReference type="InterPro" id="IPR011006">
    <property type="entry name" value="CheY-like_superfamily"/>
</dbReference>
<keyword evidence="8" id="KW-0547">Nucleotide-binding</keyword>
<keyword evidence="7" id="KW-0812">Transmembrane</keyword>
<accession>A0A2W2BEF3</accession>
<dbReference type="InterPro" id="IPR004358">
    <property type="entry name" value="Sig_transdc_His_kin-like_C"/>
</dbReference>
<comment type="caution">
    <text evidence="17">The sequence shown here is derived from an EMBL/GenBank/DDBJ whole genome shotgun (WGS) entry which is preliminary data.</text>
</comment>
<keyword evidence="9" id="KW-0418">Kinase</keyword>
<feature type="modified residue" description="4-aspartylphosphate" evidence="14">
    <location>
        <position position="749"/>
    </location>
</feature>
<dbReference type="GO" id="GO:0000155">
    <property type="term" value="F:phosphorelay sensor kinase activity"/>
    <property type="evidence" value="ECO:0007669"/>
    <property type="project" value="InterPro"/>
</dbReference>
<keyword evidence="18" id="KW-1185">Reference proteome</keyword>
<feature type="domain" description="Response regulatory" evidence="16">
    <location>
        <begin position="700"/>
        <end position="817"/>
    </location>
</feature>
<feature type="domain" description="Histidine kinase" evidence="15">
    <location>
        <begin position="318"/>
        <end position="540"/>
    </location>
</feature>